<dbReference type="Gene3D" id="3.40.50.720">
    <property type="entry name" value="NAD(P)-binding Rossmann-like Domain"/>
    <property type="match status" value="1"/>
</dbReference>
<dbReference type="AlphaFoldDB" id="A0A0C3S475"/>
<organism evidence="2 3">
    <name type="scientific">Phlebiopsis gigantea (strain 11061_1 CR5-6)</name>
    <name type="common">White-rot fungus</name>
    <name type="synonym">Peniophora gigantea</name>
    <dbReference type="NCBI Taxonomy" id="745531"/>
    <lineage>
        <taxon>Eukaryota</taxon>
        <taxon>Fungi</taxon>
        <taxon>Dikarya</taxon>
        <taxon>Basidiomycota</taxon>
        <taxon>Agaricomycotina</taxon>
        <taxon>Agaricomycetes</taxon>
        <taxon>Polyporales</taxon>
        <taxon>Phanerochaetaceae</taxon>
        <taxon>Phlebiopsis</taxon>
    </lineage>
</organism>
<dbReference type="InterPro" id="IPR036291">
    <property type="entry name" value="NAD(P)-bd_dom_sf"/>
</dbReference>
<feature type="domain" description="NAD(P)-binding" evidence="1">
    <location>
        <begin position="11"/>
        <end position="101"/>
    </location>
</feature>
<dbReference type="EMBL" id="KN840454">
    <property type="protein sequence ID" value="KIP10506.1"/>
    <property type="molecule type" value="Genomic_DNA"/>
</dbReference>
<gene>
    <name evidence="2" type="ORF">PHLGIDRAFT_33875</name>
</gene>
<name>A0A0C3S475_PHLG1</name>
<dbReference type="OrthoDB" id="10262413at2759"/>
<dbReference type="HOGENOM" id="CLU_007383_12_1_1"/>
<dbReference type="PANTHER" id="PTHR48079:SF6">
    <property type="entry name" value="NAD(P)-BINDING DOMAIN-CONTAINING PROTEIN-RELATED"/>
    <property type="match status" value="1"/>
</dbReference>
<proteinExistence type="predicted"/>
<evidence type="ECO:0000259" key="1">
    <source>
        <dbReference type="Pfam" id="PF13460"/>
    </source>
</evidence>
<evidence type="ECO:0000313" key="3">
    <source>
        <dbReference type="Proteomes" id="UP000053257"/>
    </source>
</evidence>
<dbReference type="PANTHER" id="PTHR48079">
    <property type="entry name" value="PROTEIN YEEZ"/>
    <property type="match status" value="1"/>
</dbReference>
<protein>
    <recommendedName>
        <fullName evidence="1">NAD(P)-binding domain-containing protein</fullName>
    </recommendedName>
</protein>
<evidence type="ECO:0000313" key="2">
    <source>
        <dbReference type="EMBL" id="KIP10506.1"/>
    </source>
</evidence>
<sequence>MSTKIPVLFLGATGYVGGSVLTRLLARPDAQTFEITALVRSEEKAKKLEDFGVKTAVGSFKNDVLVERLSEAAHVVFSCADSDDLPAIQALLKGLKQRHVKTGDVPILIHTSGTGILTYGHETKGMSATDAIYDDSDFEQVANIDPAAFHRNVDSAIFDADREGYCRAYIVIPSTIYTVAKGPLVDAGIQKKHSHQIPALIRASLARGQAGVVGKGLALWPDVHLDDQVEFYTVLYDAIVKNGPDNVDHGIQGYYYGESGEHSWYDISKEIGRVMVELGLSKSDEPTSFTAEELAKYFGSEEFGNYWGTNSRARGTHSRSLGWKPRYTTADMIASIKPEVEAILREQQR</sequence>
<dbReference type="SUPFAM" id="SSF51735">
    <property type="entry name" value="NAD(P)-binding Rossmann-fold domains"/>
    <property type="match status" value="1"/>
</dbReference>
<dbReference type="InterPro" id="IPR051783">
    <property type="entry name" value="NAD(P)-dependent_oxidoreduct"/>
</dbReference>
<dbReference type="Proteomes" id="UP000053257">
    <property type="component" value="Unassembled WGS sequence"/>
</dbReference>
<dbReference type="InterPro" id="IPR016040">
    <property type="entry name" value="NAD(P)-bd_dom"/>
</dbReference>
<dbReference type="GO" id="GO:0004029">
    <property type="term" value="F:aldehyde dehydrogenase (NAD+) activity"/>
    <property type="evidence" value="ECO:0007669"/>
    <property type="project" value="TreeGrafter"/>
</dbReference>
<dbReference type="Pfam" id="PF13460">
    <property type="entry name" value="NAD_binding_10"/>
    <property type="match status" value="1"/>
</dbReference>
<accession>A0A0C3S475</accession>
<keyword evidence="3" id="KW-1185">Reference proteome</keyword>
<dbReference type="GO" id="GO:0005737">
    <property type="term" value="C:cytoplasm"/>
    <property type="evidence" value="ECO:0007669"/>
    <property type="project" value="TreeGrafter"/>
</dbReference>
<dbReference type="STRING" id="745531.A0A0C3S475"/>
<reference evidence="2 3" key="1">
    <citation type="journal article" date="2014" name="PLoS Genet.">
        <title>Analysis of the Phlebiopsis gigantea genome, transcriptome and secretome provides insight into its pioneer colonization strategies of wood.</title>
        <authorList>
            <person name="Hori C."/>
            <person name="Ishida T."/>
            <person name="Igarashi K."/>
            <person name="Samejima M."/>
            <person name="Suzuki H."/>
            <person name="Master E."/>
            <person name="Ferreira P."/>
            <person name="Ruiz-Duenas F.J."/>
            <person name="Held B."/>
            <person name="Canessa P."/>
            <person name="Larrondo L.F."/>
            <person name="Schmoll M."/>
            <person name="Druzhinina I.S."/>
            <person name="Kubicek C.P."/>
            <person name="Gaskell J.A."/>
            <person name="Kersten P."/>
            <person name="St John F."/>
            <person name="Glasner J."/>
            <person name="Sabat G."/>
            <person name="Splinter BonDurant S."/>
            <person name="Syed K."/>
            <person name="Yadav J."/>
            <person name="Mgbeahuruike A.C."/>
            <person name="Kovalchuk A."/>
            <person name="Asiegbu F.O."/>
            <person name="Lackner G."/>
            <person name="Hoffmeister D."/>
            <person name="Rencoret J."/>
            <person name="Gutierrez A."/>
            <person name="Sun H."/>
            <person name="Lindquist E."/>
            <person name="Barry K."/>
            <person name="Riley R."/>
            <person name="Grigoriev I.V."/>
            <person name="Henrissat B."/>
            <person name="Kues U."/>
            <person name="Berka R.M."/>
            <person name="Martinez A.T."/>
            <person name="Covert S.F."/>
            <person name="Blanchette R.A."/>
            <person name="Cullen D."/>
        </authorList>
    </citation>
    <scope>NUCLEOTIDE SEQUENCE [LARGE SCALE GENOMIC DNA]</scope>
    <source>
        <strain evidence="2 3">11061_1 CR5-6</strain>
    </source>
</reference>